<dbReference type="Pfam" id="PF12832">
    <property type="entry name" value="MFS_1_like"/>
    <property type="match status" value="1"/>
</dbReference>
<proteinExistence type="predicted"/>
<comment type="subcellular location">
    <subcellularLocation>
        <location evidence="1">Membrane</location>
        <topology evidence="1">Multi-pass membrane protein</topology>
    </subcellularLocation>
</comment>
<reference evidence="7" key="1">
    <citation type="submission" date="2021-06" db="EMBL/GenBank/DDBJ databases">
        <title>Complete genome sequence of Nocardioides sp. G188.</title>
        <authorList>
            <person name="Im W.-T."/>
        </authorList>
    </citation>
    <scope>NUCLEOTIDE SEQUENCE</scope>
    <source>
        <strain evidence="7">G188</strain>
    </source>
</reference>
<feature type="transmembrane region" description="Helical" evidence="5">
    <location>
        <begin position="276"/>
        <end position="300"/>
    </location>
</feature>
<feature type="transmembrane region" description="Helical" evidence="5">
    <location>
        <begin position="88"/>
        <end position="110"/>
    </location>
</feature>
<feature type="transmembrane region" description="Helical" evidence="5">
    <location>
        <begin position="150"/>
        <end position="168"/>
    </location>
</feature>
<evidence type="ECO:0000256" key="3">
    <source>
        <dbReference type="ARBA" id="ARBA00022989"/>
    </source>
</evidence>
<keyword evidence="4 5" id="KW-0472">Membrane</keyword>
<dbReference type="AlphaFoldDB" id="A0A975Y0M1"/>
<protein>
    <submittedName>
        <fullName evidence="7">MFS transporter</fullName>
    </submittedName>
</protein>
<evidence type="ECO:0000313" key="7">
    <source>
        <dbReference type="EMBL" id="QWZ08602.1"/>
    </source>
</evidence>
<gene>
    <name evidence="7" type="ORF">KRR39_01685</name>
</gene>
<dbReference type="PANTHER" id="PTHR16172:SF2">
    <property type="entry name" value="MAJOR FACILITATOR SUPERFAMILY DOMAIN-CONTAINING PROTEIN 6"/>
    <property type="match status" value="1"/>
</dbReference>
<evidence type="ECO:0000256" key="5">
    <source>
        <dbReference type="SAM" id="Phobius"/>
    </source>
</evidence>
<feature type="transmembrane region" description="Helical" evidence="5">
    <location>
        <begin position="343"/>
        <end position="364"/>
    </location>
</feature>
<name>A0A975Y0M1_9ACTN</name>
<organism evidence="7 8">
    <name type="scientific">Nocardioides panacis</name>
    <dbReference type="NCBI Taxonomy" id="2849501"/>
    <lineage>
        <taxon>Bacteria</taxon>
        <taxon>Bacillati</taxon>
        <taxon>Actinomycetota</taxon>
        <taxon>Actinomycetes</taxon>
        <taxon>Propionibacteriales</taxon>
        <taxon>Nocardioidaceae</taxon>
        <taxon>Nocardioides</taxon>
    </lineage>
</organism>
<keyword evidence="8" id="KW-1185">Reference proteome</keyword>
<evidence type="ECO:0000256" key="1">
    <source>
        <dbReference type="ARBA" id="ARBA00004141"/>
    </source>
</evidence>
<accession>A0A975Y0M1</accession>
<evidence type="ECO:0000256" key="4">
    <source>
        <dbReference type="ARBA" id="ARBA00023136"/>
    </source>
</evidence>
<dbReference type="InterPro" id="IPR024989">
    <property type="entry name" value="MFS_assoc_dom"/>
</dbReference>
<keyword evidence="2 5" id="KW-0812">Transmembrane</keyword>
<dbReference type="InterPro" id="IPR051717">
    <property type="entry name" value="MFS_MFSD6"/>
</dbReference>
<dbReference type="Proteomes" id="UP000683575">
    <property type="component" value="Chromosome"/>
</dbReference>
<feature type="domain" description="Major facilitator superfamily associated" evidence="6">
    <location>
        <begin position="25"/>
        <end position="372"/>
    </location>
</feature>
<evidence type="ECO:0000313" key="8">
    <source>
        <dbReference type="Proteomes" id="UP000683575"/>
    </source>
</evidence>
<dbReference type="EMBL" id="CP077062">
    <property type="protein sequence ID" value="QWZ08602.1"/>
    <property type="molecule type" value="Genomic_DNA"/>
</dbReference>
<dbReference type="KEGG" id="nps:KRR39_01685"/>
<feature type="transmembrane region" description="Helical" evidence="5">
    <location>
        <begin position="306"/>
        <end position="331"/>
    </location>
</feature>
<feature type="transmembrane region" description="Helical" evidence="5">
    <location>
        <begin position="370"/>
        <end position="386"/>
    </location>
</feature>
<feature type="transmembrane region" description="Helical" evidence="5">
    <location>
        <begin position="55"/>
        <end position="76"/>
    </location>
</feature>
<evidence type="ECO:0000259" key="6">
    <source>
        <dbReference type="Pfam" id="PF12832"/>
    </source>
</evidence>
<feature type="transmembrane region" description="Helical" evidence="5">
    <location>
        <begin position="213"/>
        <end position="238"/>
    </location>
</feature>
<sequence length="400" mass="40288">MTDPGTGLPTVAPTDAGGPEALRRLKAVFAASGGGIGTLMPYLALYLAWRGLSPSGVGLVLGLMAAVGVVAVPVWGAWADRRHGAQQALRLSCFAAALASVVLLCAGGWLPAVLVSAALLAAMRAPGEALADALAVGLLGRSARQRYGSIRLWSSAGFAVAVAGWGVLLARTSLALVLLAYPAVLLLEVAAVRGLRAPVRPRAAAPAGWRDVLAARFVLLLAGAWLFGVAMGGSMTVLPLRLTALGGGVSAVAAASVAGALTEIPFMRSVGWWHHLVGPGAMFLGGGAVFALSLACYGVLTDPWLLVAASVLRGAGYALFYVSLVTAVGSLLPAHQQGTGQALLQTTLMGLAPMVGASLGGITYQHSPTAVFLTAAALALVGAAVARRAVDWLAPSEGTA</sequence>
<feature type="transmembrane region" description="Helical" evidence="5">
    <location>
        <begin position="27"/>
        <end position="49"/>
    </location>
</feature>
<dbReference type="GO" id="GO:0016020">
    <property type="term" value="C:membrane"/>
    <property type="evidence" value="ECO:0007669"/>
    <property type="project" value="UniProtKB-SubCell"/>
</dbReference>
<keyword evidence="3 5" id="KW-1133">Transmembrane helix</keyword>
<dbReference type="PANTHER" id="PTHR16172">
    <property type="entry name" value="MAJOR FACILITATOR SUPERFAMILY DOMAIN-CONTAINING PROTEIN 6-LIKE"/>
    <property type="match status" value="1"/>
</dbReference>
<feature type="transmembrane region" description="Helical" evidence="5">
    <location>
        <begin position="174"/>
        <end position="192"/>
    </location>
</feature>
<evidence type="ECO:0000256" key="2">
    <source>
        <dbReference type="ARBA" id="ARBA00022692"/>
    </source>
</evidence>
<dbReference type="RefSeq" id="WP_216940152.1">
    <property type="nucleotide sequence ID" value="NZ_CP077062.1"/>
</dbReference>